<dbReference type="EMBL" id="BKCJ011122893">
    <property type="protein sequence ID" value="GFC89810.1"/>
    <property type="molecule type" value="Genomic_DNA"/>
</dbReference>
<comment type="caution">
    <text evidence="1">The sequence shown here is derived from an EMBL/GenBank/DDBJ whole genome shotgun (WGS) entry which is preliminary data.</text>
</comment>
<organism evidence="1">
    <name type="scientific">Tanacetum cinerariifolium</name>
    <name type="common">Dalmatian daisy</name>
    <name type="synonym">Chrysanthemum cinerariifolium</name>
    <dbReference type="NCBI Taxonomy" id="118510"/>
    <lineage>
        <taxon>Eukaryota</taxon>
        <taxon>Viridiplantae</taxon>
        <taxon>Streptophyta</taxon>
        <taxon>Embryophyta</taxon>
        <taxon>Tracheophyta</taxon>
        <taxon>Spermatophyta</taxon>
        <taxon>Magnoliopsida</taxon>
        <taxon>eudicotyledons</taxon>
        <taxon>Gunneridae</taxon>
        <taxon>Pentapetalae</taxon>
        <taxon>asterids</taxon>
        <taxon>campanulids</taxon>
        <taxon>Asterales</taxon>
        <taxon>Asteraceae</taxon>
        <taxon>Asteroideae</taxon>
        <taxon>Anthemideae</taxon>
        <taxon>Anthemidinae</taxon>
        <taxon>Tanacetum</taxon>
    </lineage>
</organism>
<proteinExistence type="predicted"/>
<reference evidence="1" key="1">
    <citation type="journal article" date="2019" name="Sci. Rep.">
        <title>Draft genome of Tanacetum cinerariifolium, the natural source of mosquito coil.</title>
        <authorList>
            <person name="Yamashiro T."/>
            <person name="Shiraishi A."/>
            <person name="Satake H."/>
            <person name="Nakayama K."/>
        </authorList>
    </citation>
    <scope>NUCLEOTIDE SEQUENCE</scope>
</reference>
<name>A0A699RT16_TANCI</name>
<protein>
    <submittedName>
        <fullName evidence="1">Uncharacterized mitochondrial protein AtMg00810-like</fullName>
    </submittedName>
</protein>
<dbReference type="PANTHER" id="PTHR11439">
    <property type="entry name" value="GAG-POL-RELATED RETROTRANSPOSON"/>
    <property type="match status" value="1"/>
</dbReference>
<sequence length="101" mass="11421">MDLSHYHGIIGTILYLTASRPDLQFAICMCAWYQARPTEKHVHAVKRIFRYLHGTVHRGLWYPKDSSVALTAFADADHAGCQDTRRSTSGSVQFLGERLIS</sequence>
<gene>
    <name evidence="1" type="ORF">Tci_861780</name>
</gene>
<dbReference type="PANTHER" id="PTHR11439:SF509">
    <property type="entry name" value="RNA-DIRECTED DNA POLYMERASE"/>
    <property type="match status" value="1"/>
</dbReference>
<dbReference type="AlphaFoldDB" id="A0A699RT16"/>
<evidence type="ECO:0000313" key="1">
    <source>
        <dbReference type="EMBL" id="GFC89810.1"/>
    </source>
</evidence>
<accession>A0A699RT16</accession>